<dbReference type="Proteomes" id="UP000799750">
    <property type="component" value="Unassembled WGS sequence"/>
</dbReference>
<feature type="coiled-coil region" evidence="1">
    <location>
        <begin position="82"/>
        <end position="119"/>
    </location>
</feature>
<organism evidence="3 4">
    <name type="scientific">Lophium mytilinum</name>
    <dbReference type="NCBI Taxonomy" id="390894"/>
    <lineage>
        <taxon>Eukaryota</taxon>
        <taxon>Fungi</taxon>
        <taxon>Dikarya</taxon>
        <taxon>Ascomycota</taxon>
        <taxon>Pezizomycotina</taxon>
        <taxon>Dothideomycetes</taxon>
        <taxon>Pleosporomycetidae</taxon>
        <taxon>Mytilinidiales</taxon>
        <taxon>Mytilinidiaceae</taxon>
        <taxon>Lophium</taxon>
    </lineage>
</organism>
<dbReference type="AlphaFoldDB" id="A0A6A6RE86"/>
<keyword evidence="1" id="KW-0175">Coiled coil</keyword>
<sequence length="299" mass="33207">MSTGHLTFAFESLSPTSSHSQNLQPFIMSAGHLTFAFERVHAEVCDASDTSCLPFSLTVHGLIALDMEADAMEEGKHLQSQLNVLEVKHSQLLKAEQNLREQRNDLEVMRQKVIVYERARVELKQTELRKQLPEMQLTATSCSLVWESSSRSTRPLQTYLPSWGLAASIFSGLNLLLEGTVFRDGKLHPATRYNKVSGATASRGIASVGMASEDWLIPLRHATVERIHRFEHEAGFYSGDGFDKNHAPDLEEGHYNFQKGDQGHGKEYQGQESYEDTAGNSGDGAGLDEMNYDGDETGD</sequence>
<keyword evidence="4" id="KW-1185">Reference proteome</keyword>
<feature type="compositionally biased region" description="Acidic residues" evidence="2">
    <location>
        <begin position="290"/>
        <end position="299"/>
    </location>
</feature>
<evidence type="ECO:0000256" key="1">
    <source>
        <dbReference type="SAM" id="Coils"/>
    </source>
</evidence>
<protein>
    <submittedName>
        <fullName evidence="3">Uncharacterized protein</fullName>
    </submittedName>
</protein>
<reference evidence="3" key="1">
    <citation type="journal article" date="2020" name="Stud. Mycol.">
        <title>101 Dothideomycetes genomes: a test case for predicting lifestyles and emergence of pathogens.</title>
        <authorList>
            <person name="Haridas S."/>
            <person name="Albert R."/>
            <person name="Binder M."/>
            <person name="Bloem J."/>
            <person name="Labutti K."/>
            <person name="Salamov A."/>
            <person name="Andreopoulos B."/>
            <person name="Baker S."/>
            <person name="Barry K."/>
            <person name="Bills G."/>
            <person name="Bluhm B."/>
            <person name="Cannon C."/>
            <person name="Castanera R."/>
            <person name="Culley D."/>
            <person name="Daum C."/>
            <person name="Ezra D."/>
            <person name="Gonzalez J."/>
            <person name="Henrissat B."/>
            <person name="Kuo A."/>
            <person name="Liang C."/>
            <person name="Lipzen A."/>
            <person name="Lutzoni F."/>
            <person name="Magnuson J."/>
            <person name="Mondo S."/>
            <person name="Nolan M."/>
            <person name="Ohm R."/>
            <person name="Pangilinan J."/>
            <person name="Park H.-J."/>
            <person name="Ramirez L."/>
            <person name="Alfaro M."/>
            <person name="Sun H."/>
            <person name="Tritt A."/>
            <person name="Yoshinaga Y."/>
            <person name="Zwiers L.-H."/>
            <person name="Turgeon B."/>
            <person name="Goodwin S."/>
            <person name="Spatafora J."/>
            <person name="Crous P."/>
            <person name="Grigoriev I."/>
        </authorList>
    </citation>
    <scope>NUCLEOTIDE SEQUENCE</scope>
    <source>
        <strain evidence="3">CBS 269.34</strain>
    </source>
</reference>
<dbReference type="EMBL" id="MU004181">
    <property type="protein sequence ID" value="KAF2502050.1"/>
    <property type="molecule type" value="Genomic_DNA"/>
</dbReference>
<feature type="region of interest" description="Disordered" evidence="2">
    <location>
        <begin position="241"/>
        <end position="299"/>
    </location>
</feature>
<gene>
    <name evidence="3" type="ORF">BU16DRAFT_554117</name>
</gene>
<evidence type="ECO:0000313" key="4">
    <source>
        <dbReference type="Proteomes" id="UP000799750"/>
    </source>
</evidence>
<evidence type="ECO:0000256" key="2">
    <source>
        <dbReference type="SAM" id="MobiDB-lite"/>
    </source>
</evidence>
<accession>A0A6A6RE86</accession>
<proteinExistence type="predicted"/>
<feature type="compositionally biased region" description="Basic and acidic residues" evidence="2">
    <location>
        <begin position="241"/>
        <end position="254"/>
    </location>
</feature>
<evidence type="ECO:0000313" key="3">
    <source>
        <dbReference type="EMBL" id="KAF2502050.1"/>
    </source>
</evidence>
<name>A0A6A6RE86_9PEZI</name>